<dbReference type="InterPro" id="IPR013078">
    <property type="entry name" value="His_Pase_superF_clade-1"/>
</dbReference>
<organism evidence="1 2">
    <name type="scientific">Streptomyces pratens</name>
    <dbReference type="NCBI Taxonomy" id="887456"/>
    <lineage>
        <taxon>Bacteria</taxon>
        <taxon>Bacillati</taxon>
        <taxon>Actinomycetota</taxon>
        <taxon>Actinomycetes</taxon>
        <taxon>Kitasatosporales</taxon>
        <taxon>Streptomycetaceae</taxon>
        <taxon>Streptomyces</taxon>
    </lineage>
</organism>
<accession>A0ABW1LSE1</accession>
<dbReference type="RefSeq" id="WP_386393039.1">
    <property type="nucleotide sequence ID" value="NZ_JBHSPT010000008.1"/>
</dbReference>
<dbReference type="SUPFAM" id="SSF53254">
    <property type="entry name" value="Phosphoglycerate mutase-like"/>
    <property type="match status" value="1"/>
</dbReference>
<comment type="caution">
    <text evidence="1">The sequence shown here is derived from an EMBL/GenBank/DDBJ whole genome shotgun (WGS) entry which is preliminary data.</text>
</comment>
<evidence type="ECO:0000313" key="1">
    <source>
        <dbReference type="EMBL" id="MFC6054501.1"/>
    </source>
</evidence>
<name>A0ABW1LSE1_9ACTN</name>
<sequence length="223" mass="23532">MQASAGHCVTVSAHAIGRIAPFCPLLDRKEISQMPICLTFLCSIAGDDTSRAIFGDAAVREPGLAGTDAIGAALPRHSVAVRAPSPRCARTAHALALTTKVEPALRDFDYGEWRGRTAAEVAATDPYGLSALLTDPDAVPHGGESVRQLCQRITNWLSGLPPHTGRVVAITEPAVTRAALIHALSEPVSAFWHITVPPLVTVALSSQNGPWHVRLGPTPRVVP</sequence>
<dbReference type="Proteomes" id="UP001596242">
    <property type="component" value="Unassembled WGS sequence"/>
</dbReference>
<proteinExistence type="predicted"/>
<gene>
    <name evidence="1" type="ORF">ACFP50_03185</name>
</gene>
<dbReference type="Pfam" id="PF00300">
    <property type="entry name" value="His_Phos_1"/>
    <property type="match status" value="1"/>
</dbReference>
<dbReference type="InterPro" id="IPR029033">
    <property type="entry name" value="His_PPase_superfam"/>
</dbReference>
<reference evidence="2" key="1">
    <citation type="journal article" date="2019" name="Int. J. Syst. Evol. Microbiol.">
        <title>The Global Catalogue of Microorganisms (GCM) 10K type strain sequencing project: providing services to taxonomists for standard genome sequencing and annotation.</title>
        <authorList>
            <consortium name="The Broad Institute Genomics Platform"/>
            <consortium name="The Broad Institute Genome Sequencing Center for Infectious Disease"/>
            <person name="Wu L."/>
            <person name="Ma J."/>
        </authorList>
    </citation>
    <scope>NUCLEOTIDE SEQUENCE [LARGE SCALE GENOMIC DNA]</scope>
    <source>
        <strain evidence="2">JCM 12763</strain>
    </source>
</reference>
<protein>
    <submittedName>
        <fullName evidence="1">Histidine phosphatase family protein</fullName>
    </submittedName>
</protein>
<evidence type="ECO:0000313" key="2">
    <source>
        <dbReference type="Proteomes" id="UP001596242"/>
    </source>
</evidence>
<keyword evidence="2" id="KW-1185">Reference proteome</keyword>
<dbReference type="EMBL" id="JBHSPT010000008">
    <property type="protein sequence ID" value="MFC6054501.1"/>
    <property type="molecule type" value="Genomic_DNA"/>
</dbReference>
<dbReference type="Gene3D" id="3.40.50.1240">
    <property type="entry name" value="Phosphoglycerate mutase-like"/>
    <property type="match status" value="1"/>
</dbReference>